<dbReference type="STRING" id="1116472.MGMO_57c00350"/>
<keyword evidence="4" id="KW-0472">Membrane</keyword>
<dbReference type="Proteomes" id="UP000017842">
    <property type="component" value="Unassembled WGS sequence"/>
</dbReference>
<feature type="transmembrane region" description="Helical" evidence="4">
    <location>
        <begin position="262"/>
        <end position="280"/>
    </location>
</feature>
<evidence type="ECO:0000313" key="7">
    <source>
        <dbReference type="Proteomes" id="UP000017842"/>
    </source>
</evidence>
<dbReference type="Gene3D" id="3.90.550.10">
    <property type="entry name" value="Spore Coat Polysaccharide Biosynthesis Protein SpsA, Chain A"/>
    <property type="match status" value="1"/>
</dbReference>
<dbReference type="Pfam" id="PF00535">
    <property type="entry name" value="Glycos_transf_2"/>
    <property type="match status" value="1"/>
</dbReference>
<feature type="domain" description="Glycosyltransferase 2-like" evidence="5">
    <location>
        <begin position="33"/>
        <end position="167"/>
    </location>
</feature>
<proteinExistence type="inferred from homology"/>
<dbReference type="AlphaFoldDB" id="V5BGL8"/>
<dbReference type="EMBL" id="AYLO01000055">
    <property type="protein sequence ID" value="ESS72455.1"/>
    <property type="molecule type" value="Genomic_DNA"/>
</dbReference>
<dbReference type="PANTHER" id="PTHR43630">
    <property type="entry name" value="POLY-BETA-1,6-N-ACETYL-D-GLUCOSAMINE SYNTHASE"/>
    <property type="match status" value="1"/>
</dbReference>
<comment type="caution">
    <text evidence="6">The sequence shown here is derived from an EMBL/GenBank/DDBJ whole genome shotgun (WGS) entry which is preliminary data.</text>
</comment>
<name>V5BGL8_9GAMM</name>
<evidence type="ECO:0000256" key="3">
    <source>
        <dbReference type="ARBA" id="ARBA00022679"/>
    </source>
</evidence>
<dbReference type="InterPro" id="IPR001173">
    <property type="entry name" value="Glyco_trans_2-like"/>
</dbReference>
<keyword evidence="2" id="KW-0328">Glycosyltransferase</keyword>
<keyword evidence="7" id="KW-1185">Reference proteome</keyword>
<evidence type="ECO:0000256" key="1">
    <source>
        <dbReference type="ARBA" id="ARBA00006739"/>
    </source>
</evidence>
<keyword evidence="4" id="KW-1133">Transmembrane helix</keyword>
<reference evidence="6 7" key="1">
    <citation type="journal article" date="2013" name="Genome Announc.">
        <title>Draft Genome Sequence of the Methanotrophic Gammaproteobacterium Methyloglobulus morosus DSM 22980 Strain KoM1.</title>
        <authorList>
            <person name="Poehlein A."/>
            <person name="Deutzmann J.S."/>
            <person name="Daniel R."/>
            <person name="Simeonova D.D."/>
        </authorList>
    </citation>
    <scope>NUCLEOTIDE SEQUENCE [LARGE SCALE GENOMIC DNA]</scope>
    <source>
        <strain evidence="6 7">KoM1</strain>
    </source>
</reference>
<keyword evidence="3 6" id="KW-0808">Transferase</keyword>
<keyword evidence="4" id="KW-0812">Transmembrane</keyword>
<accession>V5BGL8</accession>
<comment type="similarity">
    <text evidence="1">Belongs to the glycosyltransferase 2 family.</text>
</comment>
<dbReference type="CDD" id="cd00761">
    <property type="entry name" value="Glyco_tranf_GTA_type"/>
    <property type="match status" value="1"/>
</dbReference>
<dbReference type="SUPFAM" id="SSF53448">
    <property type="entry name" value="Nucleotide-diphospho-sugar transferases"/>
    <property type="match status" value="1"/>
</dbReference>
<gene>
    <name evidence="6" type="ORF">MGMO_57c00350</name>
</gene>
<organism evidence="6 7">
    <name type="scientific">Methyloglobulus morosus KoM1</name>
    <dbReference type="NCBI Taxonomy" id="1116472"/>
    <lineage>
        <taxon>Bacteria</taxon>
        <taxon>Pseudomonadati</taxon>
        <taxon>Pseudomonadota</taxon>
        <taxon>Gammaproteobacteria</taxon>
        <taxon>Methylococcales</taxon>
        <taxon>Methylococcaceae</taxon>
        <taxon>Methyloglobulus</taxon>
    </lineage>
</organism>
<dbReference type="PANTHER" id="PTHR43630:SF1">
    <property type="entry name" value="POLY-BETA-1,6-N-ACETYL-D-GLUCOSAMINE SYNTHASE"/>
    <property type="match status" value="1"/>
</dbReference>
<dbReference type="GO" id="GO:0016757">
    <property type="term" value="F:glycosyltransferase activity"/>
    <property type="evidence" value="ECO:0007669"/>
    <property type="project" value="UniProtKB-KW"/>
</dbReference>
<evidence type="ECO:0000259" key="5">
    <source>
        <dbReference type="Pfam" id="PF00535"/>
    </source>
</evidence>
<evidence type="ECO:0000256" key="4">
    <source>
        <dbReference type="SAM" id="Phobius"/>
    </source>
</evidence>
<dbReference type="eggNOG" id="COG1216">
    <property type="taxonomic scope" value="Bacteria"/>
</dbReference>
<protein>
    <submittedName>
        <fullName evidence="6">Glycosyl transferase family 2</fullName>
    </submittedName>
</protein>
<sequence length="311" mass="34620">MERLLDSLEILPNMISTNESGGSPTLPNPSYLVVTPVKDEDAHIGSMIKSVLAQTKRPDKWVIVDDGSTDQTPEIIAANTAGIAWITVLNTKSTQRNLGSAEVIAFDKGLGTIQIDDFDYIVKLDGDVNLEPNYFQEILARMESEKSYGIASGVYREMHDGNWVTTKMPPYHAAGASKVVRRECFKAIEGFVPKKGWDTLDEIRAGLKGWKTGHFEDIVFTHLKPEGIAMGKLSTHFFHGEIYYQTGGGFLFLVVKAVHRVFFAKPFMIGGVALILGYLVPLITRKPRLVNDEEASFYNKMLNARLFKFLG</sequence>
<evidence type="ECO:0000256" key="2">
    <source>
        <dbReference type="ARBA" id="ARBA00022676"/>
    </source>
</evidence>
<dbReference type="InterPro" id="IPR029044">
    <property type="entry name" value="Nucleotide-diphossugar_trans"/>
</dbReference>
<evidence type="ECO:0000313" key="6">
    <source>
        <dbReference type="EMBL" id="ESS72455.1"/>
    </source>
</evidence>